<accession>A0ABU2TQ23</accession>
<keyword evidence="7" id="KW-1133">Transmembrane helix</keyword>
<keyword evidence="4" id="KW-0573">Peptidoglycan synthesis</keyword>
<comment type="pathway">
    <text evidence="1">Cell wall biogenesis; peptidoglycan biosynthesis.</text>
</comment>
<keyword evidence="7" id="KW-0812">Transmembrane</keyword>
<evidence type="ECO:0000256" key="1">
    <source>
        <dbReference type="ARBA" id="ARBA00004752"/>
    </source>
</evidence>
<gene>
    <name evidence="9" type="ORF">RM764_08510</name>
</gene>
<evidence type="ECO:0000313" key="9">
    <source>
        <dbReference type="EMBL" id="MDT0463056.1"/>
    </source>
</evidence>
<feature type="region of interest" description="Disordered" evidence="6">
    <location>
        <begin position="212"/>
        <end position="259"/>
    </location>
</feature>
<dbReference type="InterPro" id="IPR005490">
    <property type="entry name" value="LD_TPept_cat_dom"/>
</dbReference>
<keyword evidence="5" id="KW-0961">Cell wall biogenesis/degradation</keyword>
<evidence type="ECO:0000256" key="4">
    <source>
        <dbReference type="ARBA" id="ARBA00022984"/>
    </source>
</evidence>
<protein>
    <submittedName>
        <fullName evidence="9">L,D-transpeptidase</fullName>
        <ecNumber evidence="9">2.-.-.-</ecNumber>
    </submittedName>
</protein>
<evidence type="ECO:0000259" key="8">
    <source>
        <dbReference type="Pfam" id="PF03734"/>
    </source>
</evidence>
<dbReference type="EMBL" id="JAVREY010000007">
    <property type="protein sequence ID" value="MDT0463056.1"/>
    <property type="molecule type" value="Genomic_DNA"/>
</dbReference>
<sequence length="259" mass="26893">MSDDLTTGLRELAESGQMPPRVSGAEVRRRAGVLRRRRRAATAAAGVSVVTALGVSLLFSLTGTDRQERPSPAAPPTSTPSTPSTRAEPSATVYLAKRVLLVGDRALPVSAGAFDTRTPTGRMRVTARQDITTLSAEDLRIKGGAGGEADVKIPWVVELRADDGTGTFIGALTYDFKAPGNYDTTGGWIGLGLSDAKWLYTRLRVGDVVLVEDGGGTPEPTLTSATGRPPEPPEPTARVTEGTGARVVPSPESGTGGSG</sequence>
<evidence type="ECO:0000256" key="6">
    <source>
        <dbReference type="SAM" id="MobiDB-lite"/>
    </source>
</evidence>
<proteinExistence type="predicted"/>
<dbReference type="RefSeq" id="WP_311693601.1">
    <property type="nucleotide sequence ID" value="NZ_JAVREY010000007.1"/>
</dbReference>
<dbReference type="Gene3D" id="2.40.440.10">
    <property type="entry name" value="L,D-transpeptidase catalytic domain-like"/>
    <property type="match status" value="1"/>
</dbReference>
<dbReference type="CDD" id="cd16913">
    <property type="entry name" value="YkuD_like"/>
    <property type="match status" value="1"/>
</dbReference>
<dbReference type="EC" id="2.-.-.-" evidence="9"/>
<feature type="transmembrane region" description="Helical" evidence="7">
    <location>
        <begin position="40"/>
        <end position="61"/>
    </location>
</feature>
<keyword evidence="7" id="KW-0472">Membrane</keyword>
<keyword evidence="3" id="KW-0133">Cell shape</keyword>
<keyword evidence="2 9" id="KW-0808">Transferase</keyword>
<feature type="region of interest" description="Disordered" evidence="6">
    <location>
        <begin position="63"/>
        <end position="89"/>
    </location>
</feature>
<evidence type="ECO:0000313" key="10">
    <source>
        <dbReference type="Proteomes" id="UP001183809"/>
    </source>
</evidence>
<dbReference type="InterPro" id="IPR038063">
    <property type="entry name" value="Transpep_catalytic_dom"/>
</dbReference>
<dbReference type="Proteomes" id="UP001183809">
    <property type="component" value="Unassembled WGS sequence"/>
</dbReference>
<reference evidence="10" key="1">
    <citation type="submission" date="2023-07" db="EMBL/GenBank/DDBJ databases">
        <title>30 novel species of actinomycetes from the DSMZ collection.</title>
        <authorList>
            <person name="Nouioui I."/>
        </authorList>
    </citation>
    <scope>NUCLEOTIDE SEQUENCE [LARGE SCALE GENOMIC DNA]</scope>
    <source>
        <strain evidence="10">DSM 41699</strain>
    </source>
</reference>
<evidence type="ECO:0000256" key="2">
    <source>
        <dbReference type="ARBA" id="ARBA00022679"/>
    </source>
</evidence>
<organism evidence="9 10">
    <name type="scientific">Streptomyces gibsoniae</name>
    <dbReference type="NCBI Taxonomy" id="3075529"/>
    <lineage>
        <taxon>Bacteria</taxon>
        <taxon>Bacillati</taxon>
        <taxon>Actinomycetota</taxon>
        <taxon>Actinomycetes</taxon>
        <taxon>Kitasatosporales</taxon>
        <taxon>Streptomycetaceae</taxon>
        <taxon>Streptomyces</taxon>
    </lineage>
</organism>
<feature type="compositionally biased region" description="Low complexity" evidence="6">
    <location>
        <begin position="79"/>
        <end position="89"/>
    </location>
</feature>
<keyword evidence="10" id="KW-1185">Reference proteome</keyword>
<evidence type="ECO:0000256" key="5">
    <source>
        <dbReference type="ARBA" id="ARBA00023316"/>
    </source>
</evidence>
<comment type="caution">
    <text evidence="9">The sequence shown here is derived from an EMBL/GenBank/DDBJ whole genome shotgun (WGS) entry which is preliminary data.</text>
</comment>
<feature type="region of interest" description="Disordered" evidence="6">
    <location>
        <begin position="1"/>
        <end position="26"/>
    </location>
</feature>
<dbReference type="GO" id="GO:0016740">
    <property type="term" value="F:transferase activity"/>
    <property type="evidence" value="ECO:0007669"/>
    <property type="project" value="UniProtKB-KW"/>
</dbReference>
<evidence type="ECO:0000256" key="7">
    <source>
        <dbReference type="SAM" id="Phobius"/>
    </source>
</evidence>
<dbReference type="SUPFAM" id="SSF141523">
    <property type="entry name" value="L,D-transpeptidase catalytic domain-like"/>
    <property type="match status" value="1"/>
</dbReference>
<feature type="domain" description="L,D-TPase catalytic" evidence="8">
    <location>
        <begin position="105"/>
        <end position="211"/>
    </location>
</feature>
<dbReference type="Pfam" id="PF03734">
    <property type="entry name" value="YkuD"/>
    <property type="match status" value="1"/>
</dbReference>
<evidence type="ECO:0000256" key="3">
    <source>
        <dbReference type="ARBA" id="ARBA00022960"/>
    </source>
</evidence>
<name>A0ABU2TQ23_9ACTN</name>